<proteinExistence type="predicted"/>
<evidence type="ECO:0000313" key="1">
    <source>
        <dbReference type="EMBL" id="TFK58983.1"/>
    </source>
</evidence>
<sequence length="54" mass="6043">WNADTGATSHMTPHRSWIRNYTPMHLPIRLADDTVIYSEGVGSVIIVPKVSTLH</sequence>
<protein>
    <submittedName>
        <fullName evidence="1">Uncharacterized protein</fullName>
    </submittedName>
</protein>
<gene>
    <name evidence="1" type="ORF">BDN72DRAFT_948027</name>
</gene>
<evidence type="ECO:0000313" key="2">
    <source>
        <dbReference type="Proteomes" id="UP000308600"/>
    </source>
</evidence>
<feature type="non-terminal residue" evidence="1">
    <location>
        <position position="1"/>
    </location>
</feature>
<accession>A0ACD2ZZK1</accession>
<dbReference type="EMBL" id="ML209119">
    <property type="protein sequence ID" value="TFK58983.1"/>
    <property type="molecule type" value="Genomic_DNA"/>
</dbReference>
<reference evidence="1 2" key="1">
    <citation type="journal article" date="2019" name="Nat. Ecol. Evol.">
        <title>Megaphylogeny resolves global patterns of mushroom evolution.</title>
        <authorList>
            <person name="Varga T."/>
            <person name="Krizsan K."/>
            <person name="Foldi C."/>
            <person name="Dima B."/>
            <person name="Sanchez-Garcia M."/>
            <person name="Sanchez-Ramirez S."/>
            <person name="Szollosi G.J."/>
            <person name="Szarkandi J.G."/>
            <person name="Papp V."/>
            <person name="Albert L."/>
            <person name="Andreopoulos W."/>
            <person name="Angelini C."/>
            <person name="Antonin V."/>
            <person name="Barry K.W."/>
            <person name="Bougher N.L."/>
            <person name="Buchanan P."/>
            <person name="Buyck B."/>
            <person name="Bense V."/>
            <person name="Catcheside P."/>
            <person name="Chovatia M."/>
            <person name="Cooper J."/>
            <person name="Damon W."/>
            <person name="Desjardin D."/>
            <person name="Finy P."/>
            <person name="Geml J."/>
            <person name="Haridas S."/>
            <person name="Hughes K."/>
            <person name="Justo A."/>
            <person name="Karasinski D."/>
            <person name="Kautmanova I."/>
            <person name="Kiss B."/>
            <person name="Kocsube S."/>
            <person name="Kotiranta H."/>
            <person name="LaButti K.M."/>
            <person name="Lechner B.E."/>
            <person name="Liimatainen K."/>
            <person name="Lipzen A."/>
            <person name="Lukacs Z."/>
            <person name="Mihaltcheva S."/>
            <person name="Morgado L.N."/>
            <person name="Niskanen T."/>
            <person name="Noordeloos M.E."/>
            <person name="Ohm R.A."/>
            <person name="Ortiz-Santana B."/>
            <person name="Ovrebo C."/>
            <person name="Racz N."/>
            <person name="Riley R."/>
            <person name="Savchenko A."/>
            <person name="Shiryaev A."/>
            <person name="Soop K."/>
            <person name="Spirin V."/>
            <person name="Szebenyi C."/>
            <person name="Tomsovsky M."/>
            <person name="Tulloss R.E."/>
            <person name="Uehling J."/>
            <person name="Grigoriev I.V."/>
            <person name="Vagvolgyi C."/>
            <person name="Papp T."/>
            <person name="Martin F.M."/>
            <person name="Miettinen O."/>
            <person name="Hibbett D.S."/>
            <person name="Nagy L.G."/>
        </authorList>
    </citation>
    <scope>NUCLEOTIDE SEQUENCE [LARGE SCALE GENOMIC DNA]</scope>
    <source>
        <strain evidence="1 2">NL-1719</strain>
    </source>
</reference>
<organism evidence="1 2">
    <name type="scientific">Pluteus cervinus</name>
    <dbReference type="NCBI Taxonomy" id="181527"/>
    <lineage>
        <taxon>Eukaryota</taxon>
        <taxon>Fungi</taxon>
        <taxon>Dikarya</taxon>
        <taxon>Basidiomycota</taxon>
        <taxon>Agaricomycotina</taxon>
        <taxon>Agaricomycetes</taxon>
        <taxon>Agaricomycetidae</taxon>
        <taxon>Agaricales</taxon>
        <taxon>Pluteineae</taxon>
        <taxon>Pluteaceae</taxon>
        <taxon>Pluteus</taxon>
    </lineage>
</organism>
<keyword evidence="2" id="KW-1185">Reference proteome</keyword>
<dbReference type="Proteomes" id="UP000308600">
    <property type="component" value="Unassembled WGS sequence"/>
</dbReference>
<name>A0ACD2ZZK1_9AGAR</name>